<name>J3KH71_COCIM</name>
<proteinExistence type="predicted"/>
<dbReference type="Proteomes" id="UP000001261">
    <property type="component" value="Unassembled WGS sequence"/>
</dbReference>
<protein>
    <submittedName>
        <fullName evidence="2">Uncharacterized protein</fullName>
    </submittedName>
</protein>
<accession>J3KH71</accession>
<dbReference type="RefSeq" id="XP_001246756.2">
    <property type="nucleotide sequence ID" value="XM_001246755.2"/>
</dbReference>
<feature type="region of interest" description="Disordered" evidence="1">
    <location>
        <begin position="40"/>
        <end position="79"/>
    </location>
</feature>
<dbReference type="GeneID" id="4561997"/>
<reference evidence="3" key="1">
    <citation type="journal article" date="2009" name="Genome Res.">
        <title>Comparative genomic analyses of the human fungal pathogens Coccidioides and their relatives.</title>
        <authorList>
            <person name="Sharpton T.J."/>
            <person name="Stajich J.E."/>
            <person name="Rounsley S.D."/>
            <person name="Gardner M.J."/>
            <person name="Wortman J.R."/>
            <person name="Jordar V.S."/>
            <person name="Maiti R."/>
            <person name="Kodira C.D."/>
            <person name="Neafsey D.E."/>
            <person name="Zeng Q."/>
            <person name="Hung C.-Y."/>
            <person name="McMahan C."/>
            <person name="Muszewska A."/>
            <person name="Grynberg M."/>
            <person name="Mandel M.A."/>
            <person name="Kellner E.M."/>
            <person name="Barker B.M."/>
            <person name="Galgiani J.N."/>
            <person name="Orbach M.J."/>
            <person name="Kirkland T.N."/>
            <person name="Cole G.T."/>
            <person name="Henn M.R."/>
            <person name="Birren B.W."/>
            <person name="Taylor J.W."/>
        </authorList>
    </citation>
    <scope>NUCLEOTIDE SEQUENCE [LARGE SCALE GENOMIC DNA]</scope>
    <source>
        <strain evidence="3">RS</strain>
    </source>
</reference>
<keyword evidence="3" id="KW-1185">Reference proteome</keyword>
<dbReference type="VEuPathDB" id="FungiDB:CIMG_10566"/>
<evidence type="ECO:0000256" key="1">
    <source>
        <dbReference type="SAM" id="MobiDB-lite"/>
    </source>
</evidence>
<evidence type="ECO:0000313" key="2">
    <source>
        <dbReference type="EMBL" id="EAS35173.3"/>
    </source>
</evidence>
<organism evidence="2 3">
    <name type="scientific">Coccidioides immitis (strain RS)</name>
    <name type="common">Valley fever fungus</name>
    <dbReference type="NCBI Taxonomy" id="246410"/>
    <lineage>
        <taxon>Eukaryota</taxon>
        <taxon>Fungi</taxon>
        <taxon>Dikarya</taxon>
        <taxon>Ascomycota</taxon>
        <taxon>Pezizomycotina</taxon>
        <taxon>Eurotiomycetes</taxon>
        <taxon>Eurotiomycetidae</taxon>
        <taxon>Onygenales</taxon>
        <taxon>Onygenaceae</taxon>
        <taxon>Coccidioides</taxon>
    </lineage>
</organism>
<dbReference type="EMBL" id="GG704911">
    <property type="protein sequence ID" value="EAS35173.3"/>
    <property type="molecule type" value="Genomic_DNA"/>
</dbReference>
<sequence length="101" mass="11314">MSPSTSIQSPKHAAELRIGRFSLSLRPHLGLWSVWSVMKRGNPPESTPRRPPSGSFSGIVVRGGLRPSSPLDQHRNLRPEDEFRRSKIFDVNRGVETVRTA</sequence>
<dbReference type="KEGG" id="cim:CIMG_10566"/>
<gene>
    <name evidence="2" type="ORF">CIMG_10566</name>
</gene>
<dbReference type="AlphaFoldDB" id="J3KH71"/>
<evidence type="ECO:0000313" key="3">
    <source>
        <dbReference type="Proteomes" id="UP000001261"/>
    </source>
</evidence>
<reference evidence="3" key="2">
    <citation type="journal article" date="2010" name="Genome Res.">
        <title>Population genomic sequencing of Coccidioides fungi reveals recent hybridization and transposon control.</title>
        <authorList>
            <person name="Neafsey D.E."/>
            <person name="Barker B.M."/>
            <person name="Sharpton T.J."/>
            <person name="Stajich J.E."/>
            <person name="Park D.J."/>
            <person name="Whiston E."/>
            <person name="Hung C.-Y."/>
            <person name="McMahan C."/>
            <person name="White J."/>
            <person name="Sykes S."/>
            <person name="Heiman D."/>
            <person name="Young S."/>
            <person name="Zeng Q."/>
            <person name="Abouelleil A."/>
            <person name="Aftuck L."/>
            <person name="Bessette D."/>
            <person name="Brown A."/>
            <person name="FitzGerald M."/>
            <person name="Lui A."/>
            <person name="Macdonald J.P."/>
            <person name="Priest M."/>
            <person name="Orbach M.J."/>
            <person name="Galgiani J.N."/>
            <person name="Kirkland T.N."/>
            <person name="Cole G.T."/>
            <person name="Birren B.W."/>
            <person name="Henn M.R."/>
            <person name="Taylor J.W."/>
            <person name="Rounsley S.D."/>
        </authorList>
    </citation>
    <scope>GENOME REANNOTATION</scope>
    <source>
        <strain evidence="3">RS</strain>
    </source>
</reference>
<dbReference type="InParanoid" id="J3KH71"/>